<organism evidence="1 2">
    <name type="scientific">Citrus sinensis</name>
    <name type="common">Sweet orange</name>
    <name type="synonym">Citrus aurantium var. sinensis</name>
    <dbReference type="NCBI Taxonomy" id="2711"/>
    <lineage>
        <taxon>Eukaryota</taxon>
        <taxon>Viridiplantae</taxon>
        <taxon>Streptophyta</taxon>
        <taxon>Embryophyta</taxon>
        <taxon>Tracheophyta</taxon>
        <taxon>Spermatophyta</taxon>
        <taxon>Magnoliopsida</taxon>
        <taxon>eudicotyledons</taxon>
        <taxon>Gunneridae</taxon>
        <taxon>Pentapetalae</taxon>
        <taxon>rosids</taxon>
        <taxon>malvids</taxon>
        <taxon>Sapindales</taxon>
        <taxon>Rutaceae</taxon>
        <taxon>Aurantioideae</taxon>
        <taxon>Citrus</taxon>
    </lineage>
</organism>
<proteinExistence type="predicted"/>
<gene>
    <name evidence="1" type="ORF">KPL71_021831</name>
</gene>
<accession>A0ACB8JIW9</accession>
<dbReference type="Proteomes" id="UP000829398">
    <property type="component" value="Chromosome 7"/>
</dbReference>
<sequence length="111" mass="12350">MQDVKAKAAESEELILSEYIAEPALPQELRESFYEFQKHVEEYVSSETVATLSLLLNSCSSAKSVPVTKTVASVNAIKKHLLRYELFTSEGYICTNSLLILTAKSLTGFQE</sequence>
<protein>
    <submittedName>
        <fullName evidence="1">Uncharacterized protein</fullName>
    </submittedName>
</protein>
<comment type="caution">
    <text evidence="1">The sequence shown here is derived from an EMBL/GenBank/DDBJ whole genome shotgun (WGS) entry which is preliminary data.</text>
</comment>
<evidence type="ECO:0000313" key="1">
    <source>
        <dbReference type="EMBL" id="KAH9717484.1"/>
    </source>
</evidence>
<dbReference type="EMBL" id="CM039176">
    <property type="protein sequence ID" value="KAH9717484.1"/>
    <property type="molecule type" value="Genomic_DNA"/>
</dbReference>
<name>A0ACB8JIW9_CITSI</name>
<keyword evidence="2" id="KW-1185">Reference proteome</keyword>
<reference evidence="2" key="1">
    <citation type="journal article" date="2023" name="Hortic. Res.">
        <title>A chromosome-level phased genome enabling allele-level studies in sweet orange: a case study on citrus Huanglongbing tolerance.</title>
        <authorList>
            <person name="Wu B."/>
            <person name="Yu Q."/>
            <person name="Deng Z."/>
            <person name="Duan Y."/>
            <person name="Luo F."/>
            <person name="Gmitter F. Jr."/>
        </authorList>
    </citation>
    <scope>NUCLEOTIDE SEQUENCE [LARGE SCALE GENOMIC DNA]</scope>
    <source>
        <strain evidence="2">cv. Valencia</strain>
    </source>
</reference>
<evidence type="ECO:0000313" key="2">
    <source>
        <dbReference type="Proteomes" id="UP000829398"/>
    </source>
</evidence>